<dbReference type="EMBL" id="CP117167">
    <property type="protein sequence ID" value="WCT12396.1"/>
    <property type="molecule type" value="Genomic_DNA"/>
</dbReference>
<proteinExistence type="predicted"/>
<accession>A0ABY7T927</accession>
<evidence type="ECO:0000313" key="2">
    <source>
        <dbReference type="Proteomes" id="UP001216139"/>
    </source>
</evidence>
<evidence type="ECO:0008006" key="3">
    <source>
        <dbReference type="Google" id="ProtNLM"/>
    </source>
</evidence>
<name>A0ABY7T927_9SPHI</name>
<dbReference type="RefSeq" id="WP_273630656.1">
    <property type="nucleotide sequence ID" value="NZ_CP117167.1"/>
</dbReference>
<protein>
    <recommendedName>
        <fullName evidence="3">Lipoprotein</fullName>
    </recommendedName>
</protein>
<keyword evidence="2" id="KW-1185">Reference proteome</keyword>
<dbReference type="PROSITE" id="PS51257">
    <property type="entry name" value="PROKAR_LIPOPROTEIN"/>
    <property type="match status" value="1"/>
</dbReference>
<evidence type="ECO:0000313" key="1">
    <source>
        <dbReference type="EMBL" id="WCT12396.1"/>
    </source>
</evidence>
<organism evidence="1 2">
    <name type="scientific">Mucilaginibacter jinjuensis</name>
    <dbReference type="NCBI Taxonomy" id="1176721"/>
    <lineage>
        <taxon>Bacteria</taxon>
        <taxon>Pseudomonadati</taxon>
        <taxon>Bacteroidota</taxon>
        <taxon>Sphingobacteriia</taxon>
        <taxon>Sphingobacteriales</taxon>
        <taxon>Sphingobacteriaceae</taxon>
        <taxon>Mucilaginibacter</taxon>
    </lineage>
</organism>
<dbReference type="Proteomes" id="UP001216139">
    <property type="component" value="Chromosome"/>
</dbReference>
<gene>
    <name evidence="1" type="ORF">PQO05_00430</name>
</gene>
<reference evidence="1 2" key="1">
    <citation type="submission" date="2023-02" db="EMBL/GenBank/DDBJ databases">
        <title>Genome sequence of Mucilaginibacter jinjuensis strain KACC 16571.</title>
        <authorList>
            <person name="Kim S."/>
            <person name="Heo J."/>
            <person name="Kwon S.-W."/>
        </authorList>
    </citation>
    <scope>NUCLEOTIDE SEQUENCE [LARGE SCALE GENOMIC DNA]</scope>
    <source>
        <strain evidence="1 2">KACC 16571</strain>
    </source>
</reference>
<sequence length="139" mass="15744">MKKTVWLLCFILVGCAKKPNQQQFAVKITGANSVKIAGIDYNILSNLNGDSLGLSQWQAILPVYKMPADTDMMDFVSPQPGKYKLIKDVLVFVADTPFQKNAKYFARYYKLHDDSNAWDLMKGKWKNGSPKYAEVIFTP</sequence>